<dbReference type="AlphaFoldDB" id="A0A1D8A529"/>
<proteinExistence type="predicted"/>
<reference evidence="3" key="1">
    <citation type="journal article" date="2017" name="J. Biotechnol.">
        <title>Complete genome sequence of Novosphingobium resinovorum SA1, a versatile xenobiotic-degrading bacterium capable of utilizing sulfanilic acid.</title>
        <authorList>
            <person name="Hegedus B."/>
            <person name="Kos P.B."/>
            <person name="Balint B."/>
            <person name="Maroti G."/>
            <person name="Gan H.M."/>
            <person name="Perei K."/>
            <person name="Rakhely G."/>
        </authorList>
    </citation>
    <scope>NUCLEOTIDE SEQUENCE [LARGE SCALE GENOMIC DNA]</scope>
    <source>
        <strain evidence="3">SA1</strain>
    </source>
</reference>
<dbReference type="EMBL" id="CP017075">
    <property type="protein sequence ID" value="AOR77214.1"/>
    <property type="molecule type" value="Genomic_DNA"/>
</dbReference>
<accession>A0A1D8A529</accession>
<keyword evidence="1" id="KW-0812">Transmembrane</keyword>
<feature type="transmembrane region" description="Helical" evidence="1">
    <location>
        <begin position="47"/>
        <end position="67"/>
    </location>
</feature>
<keyword evidence="1" id="KW-1133">Transmembrane helix</keyword>
<protein>
    <submittedName>
        <fullName evidence="2">Uncharacterized protein</fullName>
    </submittedName>
</protein>
<evidence type="ECO:0000313" key="3">
    <source>
        <dbReference type="Proteomes" id="UP000094626"/>
    </source>
</evidence>
<dbReference type="Proteomes" id="UP000094626">
    <property type="component" value="Chromosome"/>
</dbReference>
<sequence>MFAALLIAALLLAALYSGGMWLWIVVVMIQDRARLSRADLIEFERQAFHLGICFILALGFAGLIMGAR</sequence>
<keyword evidence="3" id="KW-1185">Reference proteome</keyword>
<evidence type="ECO:0000313" key="2">
    <source>
        <dbReference type="EMBL" id="AOR77214.1"/>
    </source>
</evidence>
<keyword evidence="1" id="KW-0472">Membrane</keyword>
<feature type="transmembrane region" description="Helical" evidence="1">
    <location>
        <begin position="6"/>
        <end position="26"/>
    </location>
</feature>
<organism evidence="2 3">
    <name type="scientific">Novosphingobium resinovorum</name>
    <dbReference type="NCBI Taxonomy" id="158500"/>
    <lineage>
        <taxon>Bacteria</taxon>
        <taxon>Pseudomonadati</taxon>
        <taxon>Pseudomonadota</taxon>
        <taxon>Alphaproteobacteria</taxon>
        <taxon>Sphingomonadales</taxon>
        <taxon>Sphingomonadaceae</taxon>
        <taxon>Novosphingobium</taxon>
    </lineage>
</organism>
<dbReference type="KEGG" id="nre:BES08_10975"/>
<dbReference type="RefSeq" id="WP_069708282.1">
    <property type="nucleotide sequence ID" value="NZ_CP017075.1"/>
</dbReference>
<evidence type="ECO:0000256" key="1">
    <source>
        <dbReference type="SAM" id="Phobius"/>
    </source>
</evidence>
<dbReference type="OrthoDB" id="9934816at2"/>
<gene>
    <name evidence="2" type="ORF">BES08_10975</name>
</gene>
<name>A0A1D8A529_9SPHN</name>